<name>A0A2N3RPX6_9XANT</name>
<evidence type="ECO:0000313" key="1">
    <source>
        <dbReference type="EMBL" id="PKV14547.1"/>
    </source>
</evidence>
<evidence type="ECO:0000313" key="4">
    <source>
        <dbReference type="Proteomes" id="UP000233748"/>
    </source>
</evidence>
<organism evidence="1 3">
    <name type="scientific">Xanthomonas prunicola</name>
    <dbReference type="NCBI Taxonomy" id="2053930"/>
    <lineage>
        <taxon>Bacteria</taxon>
        <taxon>Pseudomonadati</taxon>
        <taxon>Pseudomonadota</taxon>
        <taxon>Gammaproteobacteria</taxon>
        <taxon>Lysobacterales</taxon>
        <taxon>Lysobacteraceae</taxon>
        <taxon>Xanthomonas</taxon>
    </lineage>
</organism>
<reference evidence="3 4" key="1">
    <citation type="submission" date="2017-11" db="EMBL/GenBank/DDBJ databases">
        <title>Xanthomonas prunicola sp. nov., a novel pathogen that affects nectarine (Prunus persica var. nectarine) trees.</title>
        <authorList>
            <person name="Lopez M."/>
            <person name="Lopez-Soriano P."/>
            <person name="Garita-Cambronero J."/>
            <person name="Beltran C."/>
            <person name="Taghouti G."/>
            <person name="Portier P."/>
            <person name="Cubero J."/>
            <person name="Fischer-Le Saux M."/>
            <person name="Marco-Noales E."/>
        </authorList>
    </citation>
    <scope>NUCLEOTIDE SEQUENCE [LARGE SCALE GENOMIC DNA]</scope>
    <source>
        <strain evidence="1 3">CFBP8353</strain>
        <strain evidence="2 4">CFBP8354</strain>
    </source>
</reference>
<keyword evidence="4" id="KW-1185">Reference proteome</keyword>
<dbReference type="EMBL" id="PHKW01000001">
    <property type="protein sequence ID" value="PKV18829.1"/>
    <property type="molecule type" value="Genomic_DNA"/>
</dbReference>
<evidence type="ECO:0000313" key="3">
    <source>
        <dbReference type="Proteomes" id="UP000233720"/>
    </source>
</evidence>
<dbReference type="EMBL" id="PHKV01000001">
    <property type="protein sequence ID" value="PKV14547.1"/>
    <property type="molecule type" value="Genomic_DNA"/>
</dbReference>
<dbReference type="Proteomes" id="UP000233720">
    <property type="component" value="Unassembled WGS sequence"/>
</dbReference>
<dbReference type="Proteomes" id="UP000233748">
    <property type="component" value="Unassembled WGS sequence"/>
</dbReference>
<dbReference type="AlphaFoldDB" id="A0A2N3RPX6"/>
<proteinExistence type="predicted"/>
<dbReference type="RefSeq" id="WP_101362296.1">
    <property type="nucleotide sequence ID" value="NZ_PHKV01000001.1"/>
</dbReference>
<evidence type="ECO:0000313" key="2">
    <source>
        <dbReference type="EMBL" id="PKV18829.1"/>
    </source>
</evidence>
<sequence length="139" mass="15833">MFEQADPDYVRIVNQYLESQQFILTHENSMDCSLWRSEESEDQDVNLLGDGKILFIENYKKGKYQEIERSHGMSGEEISSAVEAMVVPLADPSSYETFTIEELDRISVEPGGGIVISYTVLCLVDQDTHLYILVKDTDQ</sequence>
<protein>
    <submittedName>
        <fullName evidence="1">Uncharacterized protein</fullName>
    </submittedName>
</protein>
<gene>
    <name evidence="1" type="ORF">XpruCFBP8353_05795</name>
    <name evidence="2" type="ORF">XpruCFBP8354_05795</name>
</gene>
<comment type="caution">
    <text evidence="1">The sequence shown here is derived from an EMBL/GenBank/DDBJ whole genome shotgun (WGS) entry which is preliminary data.</text>
</comment>
<accession>A0A2N3RPX6</accession>